<evidence type="ECO:0000313" key="2">
    <source>
        <dbReference type="EMBL" id="MER8932044.1"/>
    </source>
</evidence>
<proteinExistence type="predicted"/>
<organism evidence="2 3">
    <name type="scientific">Mesorhizobium opportunistum</name>
    <dbReference type="NCBI Taxonomy" id="593909"/>
    <lineage>
        <taxon>Bacteria</taxon>
        <taxon>Pseudomonadati</taxon>
        <taxon>Pseudomonadota</taxon>
        <taxon>Alphaproteobacteria</taxon>
        <taxon>Hyphomicrobiales</taxon>
        <taxon>Phyllobacteriaceae</taxon>
        <taxon>Mesorhizobium</taxon>
    </lineage>
</organism>
<feature type="domain" description="HNH nuclease" evidence="1">
    <location>
        <begin position="86"/>
        <end position="128"/>
    </location>
</feature>
<keyword evidence="2" id="KW-0378">Hydrolase</keyword>
<reference evidence="2 3" key="1">
    <citation type="journal article" date="2024" name="Proc. Natl. Acad. Sci. U.S.A.">
        <title>The evolutionary genomics of adaptation to stress in wild rhizobium bacteria.</title>
        <authorList>
            <person name="Kehlet-Delgado H."/>
            <person name="Montoya A.P."/>
            <person name="Jensen K.T."/>
            <person name="Wendlandt C.E."/>
            <person name="Dexheimer C."/>
            <person name="Roberts M."/>
            <person name="Torres Martinez L."/>
            <person name="Friesen M.L."/>
            <person name="Griffitts J.S."/>
            <person name="Porter S.S."/>
        </authorList>
    </citation>
    <scope>NUCLEOTIDE SEQUENCE [LARGE SCALE GENOMIC DNA]</scope>
    <source>
        <strain evidence="2 3">M0729</strain>
    </source>
</reference>
<keyword evidence="2" id="KW-0540">Nuclease</keyword>
<dbReference type="EMBL" id="JAMYPJ010000003">
    <property type="protein sequence ID" value="MER8932044.1"/>
    <property type="molecule type" value="Genomic_DNA"/>
</dbReference>
<sequence length="381" mass="42319">MHDTDIVARMPALDFDAAQPSLDDILSIFEKVLEVTYRGETYLVRDNGAVCRCPRPQARRRRLDDVWTFGTYNRHSGYFEIAGHVVHRIVATAFHGAELSAEYVVDHIDTNRKNNRPENLRWVTRLDNILLNPITRNRIIMSFGSLEAFFENPGANLIPNFEWMKVVTREEAQESRKRLLAWAQAGRVGSGGTLGDWVFEPGRRAAPTEFHSAAVNAAQREAYAVPAFSSGVEGTAPRRHGAVIVRGPEPEPLDRPSLTPNAIQRKWKTPSEFPQCPEKVSVDALQDYLGRLTPDAVFNRNTYGESTVFEAAIGPDNSLSVVCAIPSTVKGFSHGLVYVEGEMFVHESGGTFFTQEGAMKAHCLAIGAPTDAYDGSFDEYC</sequence>
<dbReference type="Gene3D" id="3.90.75.20">
    <property type="match status" value="1"/>
</dbReference>
<dbReference type="InterPro" id="IPR044925">
    <property type="entry name" value="His-Me_finger_sf"/>
</dbReference>
<dbReference type="Proteomes" id="UP001464387">
    <property type="component" value="Unassembled WGS sequence"/>
</dbReference>
<dbReference type="Pfam" id="PF13392">
    <property type="entry name" value="HNH_3"/>
    <property type="match status" value="1"/>
</dbReference>
<dbReference type="SUPFAM" id="SSF54060">
    <property type="entry name" value="His-Me finger endonucleases"/>
    <property type="match status" value="1"/>
</dbReference>
<keyword evidence="2" id="KW-0255">Endonuclease</keyword>
<dbReference type="GO" id="GO:0004519">
    <property type="term" value="F:endonuclease activity"/>
    <property type="evidence" value="ECO:0007669"/>
    <property type="project" value="UniProtKB-KW"/>
</dbReference>
<keyword evidence="3" id="KW-1185">Reference proteome</keyword>
<gene>
    <name evidence="2" type="ORF">NKI33_03560</name>
</gene>
<evidence type="ECO:0000313" key="3">
    <source>
        <dbReference type="Proteomes" id="UP001464387"/>
    </source>
</evidence>
<evidence type="ECO:0000259" key="1">
    <source>
        <dbReference type="Pfam" id="PF13392"/>
    </source>
</evidence>
<dbReference type="InterPro" id="IPR003615">
    <property type="entry name" value="HNH_nuc"/>
</dbReference>
<name>A0ABV1YA50_9HYPH</name>
<dbReference type="RefSeq" id="WP_352568410.1">
    <property type="nucleotide sequence ID" value="NZ_JAMYMY010000002.1"/>
</dbReference>
<accession>A0ABV1YA50</accession>
<comment type="caution">
    <text evidence="2">The sequence shown here is derived from an EMBL/GenBank/DDBJ whole genome shotgun (WGS) entry which is preliminary data.</text>
</comment>
<protein>
    <submittedName>
        <fullName evidence="2">HNH endonuclease</fullName>
    </submittedName>
</protein>